<keyword evidence="1" id="KW-0175">Coiled coil</keyword>
<dbReference type="EMBL" id="OV121132">
    <property type="protein sequence ID" value="CAH0546518.1"/>
    <property type="molecule type" value="Genomic_DNA"/>
</dbReference>
<organism evidence="2 3">
    <name type="scientific">Brassicogethes aeneus</name>
    <name type="common">Rape pollen beetle</name>
    <name type="synonym">Meligethes aeneus</name>
    <dbReference type="NCBI Taxonomy" id="1431903"/>
    <lineage>
        <taxon>Eukaryota</taxon>
        <taxon>Metazoa</taxon>
        <taxon>Ecdysozoa</taxon>
        <taxon>Arthropoda</taxon>
        <taxon>Hexapoda</taxon>
        <taxon>Insecta</taxon>
        <taxon>Pterygota</taxon>
        <taxon>Neoptera</taxon>
        <taxon>Endopterygota</taxon>
        <taxon>Coleoptera</taxon>
        <taxon>Polyphaga</taxon>
        <taxon>Cucujiformia</taxon>
        <taxon>Nitidulidae</taxon>
        <taxon>Meligethinae</taxon>
        <taxon>Brassicogethes</taxon>
    </lineage>
</organism>
<evidence type="ECO:0000313" key="2">
    <source>
        <dbReference type="EMBL" id="CAH0546518.1"/>
    </source>
</evidence>
<keyword evidence="3" id="KW-1185">Reference proteome</keyword>
<evidence type="ECO:0000313" key="3">
    <source>
        <dbReference type="Proteomes" id="UP001154078"/>
    </source>
</evidence>
<protein>
    <submittedName>
        <fullName evidence="2">Uncharacterized protein</fullName>
    </submittedName>
</protein>
<sequence>MTELIVSRGDTFPRSYLDTYRANRSSELYNELSSSKSDELVLQTPSDIPVAKELQHGHSENLLDSNTGSSTGYNDLEYMQTSPIVLPKILRKVPLYDKVDPEDSIRDIITENDFYRFVLFKKHYDKYLHLSKKYEEARNIAYYLEEKYHEVKMERDDLIHQREELTKKLETNELILKEKEDEVFLQFERVVYLEDQCEKIKAEKDKCQQVKDIFEKERDKALRLLQEQSKESECNRRKLERARQEVVHHMTKIKNEKDDLERENSVLKETLECERKVIFQNISQQQGCRLHGQMELKSKGGNRQSDSLTSQFQKALQHLATCKQKKCSVCAYTKATYRKLSPHHRKYDKKLFGCLQTPFLEMRNMIRPPPSPIRGGEGESLSEWFCHVDERCACASEAASARSDCCSSISVPLAELSISYMDEGSETSSNRYYCAEARDNEAEYSSQANYNSFRGCGSDSGFSSDICPDYKSTATTPREKFCPKASLDETDCDKLTRTKWTASFRKFVNRIIK</sequence>
<proteinExistence type="predicted"/>
<name>A0A9P0AR67_BRAAE</name>
<gene>
    <name evidence="2" type="ORF">MELIAE_LOCUS666</name>
</gene>
<accession>A0A9P0AR67</accession>
<dbReference type="OrthoDB" id="6816312at2759"/>
<feature type="coiled-coil region" evidence="1">
    <location>
        <begin position="148"/>
        <end position="277"/>
    </location>
</feature>
<reference evidence="2" key="1">
    <citation type="submission" date="2021-12" db="EMBL/GenBank/DDBJ databases">
        <authorList>
            <person name="King R."/>
        </authorList>
    </citation>
    <scope>NUCLEOTIDE SEQUENCE</scope>
</reference>
<evidence type="ECO:0000256" key="1">
    <source>
        <dbReference type="SAM" id="Coils"/>
    </source>
</evidence>
<dbReference type="AlphaFoldDB" id="A0A9P0AR67"/>
<dbReference type="Proteomes" id="UP001154078">
    <property type="component" value="Chromosome 1"/>
</dbReference>